<reference evidence="2 3" key="1">
    <citation type="submission" date="2019-09" db="EMBL/GenBank/DDBJ databases">
        <title>The hologenome of the rock-dwelling lichen Lasallia pustulata.</title>
        <authorList>
            <person name="Greshake Tzovaras B."/>
            <person name="Segers F."/>
            <person name="Bicker A."/>
            <person name="Dal Grande F."/>
            <person name="Otte J."/>
            <person name="Hankeln T."/>
            <person name="Schmitt I."/>
            <person name="Ebersberger I."/>
        </authorList>
    </citation>
    <scope>NUCLEOTIDE SEQUENCE [LARGE SCALE GENOMIC DNA]</scope>
    <source>
        <strain evidence="2">A1-1</strain>
    </source>
</reference>
<evidence type="ECO:0000313" key="2">
    <source>
        <dbReference type="EMBL" id="KAA6407004.1"/>
    </source>
</evidence>
<gene>
    <name evidence="2" type="ORF">FRX48_09302</name>
</gene>
<feature type="region of interest" description="Disordered" evidence="1">
    <location>
        <begin position="57"/>
        <end position="87"/>
    </location>
</feature>
<accession>A0A5M8PDN1</accession>
<dbReference type="EMBL" id="VXIT01000021">
    <property type="protein sequence ID" value="KAA6407004.1"/>
    <property type="molecule type" value="Genomic_DNA"/>
</dbReference>
<proteinExistence type="predicted"/>
<dbReference type="AlphaFoldDB" id="A0A5M8PDN1"/>
<protein>
    <submittedName>
        <fullName evidence="2">Uncharacterized protein</fullName>
    </submittedName>
</protein>
<name>A0A5M8PDN1_9LECA</name>
<sequence>MPRQIPLHMKAAIITLHRHRQILERHLRRPGSARQIFQRAKERLGGSEDPLVILAGLANQKPIGRPRGGGRKEKRSGQVPHQSLRRLQVSRKRRVLSRLTGCGGIRPDGNFEAHRHKTLCRCWGSVKC</sequence>
<organism evidence="2 3">
    <name type="scientific">Lasallia pustulata</name>
    <dbReference type="NCBI Taxonomy" id="136370"/>
    <lineage>
        <taxon>Eukaryota</taxon>
        <taxon>Fungi</taxon>
        <taxon>Dikarya</taxon>
        <taxon>Ascomycota</taxon>
        <taxon>Pezizomycotina</taxon>
        <taxon>Lecanoromycetes</taxon>
        <taxon>OSLEUM clade</taxon>
        <taxon>Umbilicariomycetidae</taxon>
        <taxon>Umbilicariales</taxon>
        <taxon>Umbilicariaceae</taxon>
        <taxon>Lasallia</taxon>
    </lineage>
</organism>
<evidence type="ECO:0000313" key="3">
    <source>
        <dbReference type="Proteomes" id="UP000324767"/>
    </source>
</evidence>
<evidence type="ECO:0000256" key="1">
    <source>
        <dbReference type="SAM" id="MobiDB-lite"/>
    </source>
</evidence>
<comment type="caution">
    <text evidence="2">The sequence shown here is derived from an EMBL/GenBank/DDBJ whole genome shotgun (WGS) entry which is preliminary data.</text>
</comment>
<dbReference type="Proteomes" id="UP000324767">
    <property type="component" value="Unassembled WGS sequence"/>
</dbReference>